<dbReference type="GO" id="GO:0098542">
    <property type="term" value="P:defense response to other organism"/>
    <property type="evidence" value="ECO:0007669"/>
    <property type="project" value="InterPro"/>
</dbReference>
<dbReference type="PANTHER" id="PTHR31415:SF52">
    <property type="entry name" value="LATE EMBRYOGENESIS ABUNDANT (LEA) HYDROXYPROLINE-RICH GLYCOPROTEIN FAMILY-RELATED"/>
    <property type="match status" value="1"/>
</dbReference>
<dbReference type="Proteomes" id="UP000077755">
    <property type="component" value="Chromosome 6"/>
</dbReference>
<dbReference type="AlphaFoldDB" id="A0A161YBY6"/>
<dbReference type="GO" id="GO:0005886">
    <property type="term" value="C:plasma membrane"/>
    <property type="evidence" value="ECO:0007669"/>
    <property type="project" value="TreeGrafter"/>
</dbReference>
<dbReference type="Gramene" id="KZM90109">
    <property type="protein sequence ID" value="KZM90109"/>
    <property type="gene ID" value="DCAR_022526"/>
</dbReference>
<dbReference type="OMA" id="REHIGIY"/>
<dbReference type="EMBL" id="CP093348">
    <property type="protein sequence ID" value="WOH04224.1"/>
    <property type="molecule type" value="Genomic_DNA"/>
</dbReference>
<reference evidence="3" key="1">
    <citation type="journal article" date="2016" name="Nat. Genet.">
        <title>A high-quality carrot genome assembly provides new insights into carotenoid accumulation and asterid genome evolution.</title>
        <authorList>
            <person name="Iorizzo M."/>
            <person name="Ellison S."/>
            <person name="Senalik D."/>
            <person name="Zeng P."/>
            <person name="Satapoomin P."/>
            <person name="Huang J."/>
            <person name="Bowman M."/>
            <person name="Iovene M."/>
            <person name="Sanseverino W."/>
            <person name="Cavagnaro P."/>
            <person name="Yildiz M."/>
            <person name="Macko-Podgorni A."/>
            <person name="Moranska E."/>
            <person name="Grzebelus E."/>
            <person name="Grzebelus D."/>
            <person name="Ashrafi H."/>
            <person name="Zheng Z."/>
            <person name="Cheng S."/>
            <person name="Spooner D."/>
            <person name="Van Deynze A."/>
            <person name="Simon P."/>
        </authorList>
    </citation>
    <scope>NUCLEOTIDE SEQUENCE</scope>
    <source>
        <tissue evidence="3">Leaf</tissue>
    </source>
</reference>
<keyword evidence="2" id="KW-0472">Membrane</keyword>
<dbReference type="PANTHER" id="PTHR31415">
    <property type="entry name" value="OS05G0367900 PROTEIN"/>
    <property type="match status" value="1"/>
</dbReference>
<organism evidence="3 4">
    <name type="scientific">Daucus carota subsp. sativus</name>
    <name type="common">Carrot</name>
    <dbReference type="NCBI Taxonomy" id="79200"/>
    <lineage>
        <taxon>Eukaryota</taxon>
        <taxon>Viridiplantae</taxon>
        <taxon>Streptophyta</taxon>
        <taxon>Embryophyta</taxon>
        <taxon>Tracheophyta</taxon>
        <taxon>Spermatophyta</taxon>
        <taxon>Magnoliopsida</taxon>
        <taxon>eudicotyledons</taxon>
        <taxon>Gunneridae</taxon>
        <taxon>Pentapetalae</taxon>
        <taxon>asterids</taxon>
        <taxon>campanulids</taxon>
        <taxon>Apiales</taxon>
        <taxon>Apiaceae</taxon>
        <taxon>Apioideae</taxon>
        <taxon>Scandiceae</taxon>
        <taxon>Daucinae</taxon>
        <taxon>Daucus</taxon>
        <taxon>Daucus sect. Daucus</taxon>
    </lineage>
</organism>
<proteinExistence type="predicted"/>
<comment type="subcellular location">
    <subcellularLocation>
        <location evidence="1">Membrane</location>
    </subcellularLocation>
</comment>
<accession>A0A161YBY6</accession>
<dbReference type="GO" id="GO:0009506">
    <property type="term" value="C:plasmodesma"/>
    <property type="evidence" value="ECO:0007669"/>
    <property type="project" value="TreeGrafter"/>
</dbReference>
<dbReference type="InterPro" id="IPR044839">
    <property type="entry name" value="NDR1-like"/>
</dbReference>
<keyword evidence="4" id="KW-1185">Reference proteome</keyword>
<evidence type="ECO:0000313" key="4">
    <source>
        <dbReference type="Proteomes" id="UP000077755"/>
    </source>
</evidence>
<gene>
    <name evidence="3" type="ORF">DCAR_0623633</name>
</gene>
<name>A0A161YBY6_DAUCS</name>
<reference evidence="3" key="2">
    <citation type="submission" date="2022-03" db="EMBL/GenBank/DDBJ databases">
        <title>Draft title - Genomic analysis of global carrot germplasm unveils the trajectory of domestication and the origin of high carotenoid orange carrot.</title>
        <authorList>
            <person name="Iorizzo M."/>
            <person name="Ellison S."/>
            <person name="Senalik D."/>
            <person name="Macko-Podgorni A."/>
            <person name="Grzebelus D."/>
            <person name="Bostan H."/>
            <person name="Rolling W."/>
            <person name="Curaba J."/>
            <person name="Simon P."/>
        </authorList>
    </citation>
    <scope>NUCLEOTIDE SEQUENCE</scope>
    <source>
        <tissue evidence="3">Leaf</tissue>
    </source>
</reference>
<evidence type="ECO:0000256" key="1">
    <source>
        <dbReference type="ARBA" id="ARBA00004370"/>
    </source>
</evidence>
<sequence length="217" mass="24935">MGATSRCCRWTIICFLCILIKFAFIFVVSIFFSWVNVRTEKSGASFYVEKFYVPALNSTAGGNYTVDNTTAINFVFNFFNRREHIGIYYDDLNVTFYYGRNKSLEIGSLKLSGFHQHGEENSYSRGSVEVKGVPWNTMARNGSKVDFRVDMATKVRYSEMFFMGKRRRVRVRAIVEVNDTTGLKIKKKSIRLKSGATKTGWRVSVAFSLLMVLLFQM</sequence>
<evidence type="ECO:0000313" key="3">
    <source>
        <dbReference type="EMBL" id="WOH04224.1"/>
    </source>
</evidence>
<evidence type="ECO:0000256" key="2">
    <source>
        <dbReference type="ARBA" id="ARBA00023136"/>
    </source>
</evidence>
<protein>
    <submittedName>
        <fullName evidence="3">Uncharacterized protein</fullName>
    </submittedName>
</protein>